<evidence type="ECO:0000313" key="2">
    <source>
        <dbReference type="EMBL" id="EDX76692.1"/>
    </source>
</evidence>
<sequence>MIRSFSVHPQSILKVKQAWRNKSQGRDRELAEALGLSLDTLNHFLKGQPVKGLNFVELCQVLELDWQDVAGLDSQQNLVFDSPIEVGEFLAYSYSHGVSAVDQALQTLVRTLCQLLGRLTRKVGNLLRADRTSIFLLDRERQELGSLIAEDGDGGSLLIDIPANKGIASLAAFSLKVINIPFDVYDDPRSEMAQKTDRRTGYRTYTILAWPLLNEKQDLVAVVQLINKLKSNYQPEDDLVKKIDSRGFTGDDEVLFAKFAPSILQILERCQFCYQLAQKLRETTDIQPGSLREIELVEQLQRQERQLQKNLQRL</sequence>
<proteinExistence type="predicted"/>
<dbReference type="SUPFAM" id="SSF55781">
    <property type="entry name" value="GAF domain-like"/>
    <property type="match status" value="1"/>
</dbReference>
<dbReference type="Gene3D" id="3.30.450.40">
    <property type="match status" value="1"/>
</dbReference>
<dbReference type="InterPro" id="IPR003018">
    <property type="entry name" value="GAF"/>
</dbReference>
<feature type="domain" description="GAF" evidence="1">
    <location>
        <begin position="100"/>
        <end position="277"/>
    </location>
</feature>
<dbReference type="OrthoDB" id="466504at2"/>
<keyword evidence="3" id="KW-1185">Reference proteome</keyword>
<dbReference type="AlphaFoldDB" id="B4VN27"/>
<dbReference type="InterPro" id="IPR029016">
    <property type="entry name" value="GAF-like_dom_sf"/>
</dbReference>
<evidence type="ECO:0000313" key="3">
    <source>
        <dbReference type="Proteomes" id="UP000003835"/>
    </source>
</evidence>
<dbReference type="Pfam" id="PF01590">
    <property type="entry name" value="GAF"/>
    <property type="match status" value="1"/>
</dbReference>
<dbReference type="HOGENOM" id="CLU_791822_0_0_3"/>
<dbReference type="SMART" id="SM00065">
    <property type="entry name" value="GAF"/>
    <property type="match status" value="1"/>
</dbReference>
<gene>
    <name evidence="2" type="ORF">MC7420_1695</name>
</gene>
<dbReference type="Proteomes" id="UP000003835">
    <property type="component" value="Unassembled WGS sequence"/>
</dbReference>
<protein>
    <submittedName>
        <fullName evidence="2">GAF domain protein</fullName>
    </submittedName>
</protein>
<organism evidence="2 3">
    <name type="scientific">Coleofasciculus chthonoplastes PCC 7420</name>
    <dbReference type="NCBI Taxonomy" id="118168"/>
    <lineage>
        <taxon>Bacteria</taxon>
        <taxon>Bacillati</taxon>
        <taxon>Cyanobacteriota</taxon>
        <taxon>Cyanophyceae</taxon>
        <taxon>Coleofasciculales</taxon>
        <taxon>Coleofasciculaceae</taxon>
        <taxon>Coleofasciculus</taxon>
    </lineage>
</organism>
<evidence type="ECO:0000259" key="1">
    <source>
        <dbReference type="SMART" id="SM00065"/>
    </source>
</evidence>
<name>B4VN27_9CYAN</name>
<reference evidence="2 3" key="1">
    <citation type="submission" date="2008-07" db="EMBL/GenBank/DDBJ databases">
        <authorList>
            <person name="Tandeau de Marsac N."/>
            <person name="Ferriera S."/>
            <person name="Johnson J."/>
            <person name="Kravitz S."/>
            <person name="Beeson K."/>
            <person name="Sutton G."/>
            <person name="Rogers Y.-H."/>
            <person name="Friedman R."/>
            <person name="Frazier M."/>
            <person name="Venter J.C."/>
        </authorList>
    </citation>
    <scope>NUCLEOTIDE SEQUENCE [LARGE SCALE GENOMIC DNA]</scope>
    <source>
        <strain evidence="2 3">PCC 7420</strain>
    </source>
</reference>
<dbReference type="eggNOG" id="COG2203">
    <property type="taxonomic scope" value="Bacteria"/>
</dbReference>
<accession>B4VN27</accession>
<dbReference type="STRING" id="118168.MC7420_1695"/>
<dbReference type="EMBL" id="DS989845">
    <property type="protein sequence ID" value="EDX76692.1"/>
    <property type="molecule type" value="Genomic_DNA"/>
</dbReference>